<dbReference type="RefSeq" id="WP_010779954.1">
    <property type="nucleotide sequence ID" value="NZ_ASWH01000001.1"/>
</dbReference>
<gene>
    <name evidence="2" type="ORF">I592_02430</name>
    <name evidence="1" type="ORF">UKC_01537</name>
</gene>
<protein>
    <submittedName>
        <fullName evidence="1">Uncharacterized protein</fullName>
    </submittedName>
</protein>
<dbReference type="EMBL" id="AJDQ01000006">
    <property type="protein sequence ID" value="EOI57323.1"/>
    <property type="molecule type" value="Genomic_DNA"/>
</dbReference>
<dbReference type="Proteomes" id="UP000013750">
    <property type="component" value="Unassembled WGS sequence"/>
</dbReference>
<dbReference type="eggNOG" id="ENOG5032HNH">
    <property type="taxonomic scope" value="Bacteria"/>
</dbReference>
<evidence type="ECO:0000313" key="3">
    <source>
        <dbReference type="Proteomes" id="UP000013750"/>
    </source>
</evidence>
<name>R2XS19_9ENTE</name>
<evidence type="ECO:0000313" key="2">
    <source>
        <dbReference type="EMBL" id="EOW83103.1"/>
    </source>
</evidence>
<dbReference type="OrthoDB" id="2191637at2"/>
<organism evidence="1 3">
    <name type="scientific">Enterococcus gilvus ATCC BAA-350</name>
    <dbReference type="NCBI Taxonomy" id="1158614"/>
    <lineage>
        <taxon>Bacteria</taxon>
        <taxon>Bacillati</taxon>
        <taxon>Bacillota</taxon>
        <taxon>Bacilli</taxon>
        <taxon>Lactobacillales</taxon>
        <taxon>Enterococcaceae</taxon>
        <taxon>Enterococcus</taxon>
    </lineage>
</organism>
<dbReference type="Proteomes" id="UP000014160">
    <property type="component" value="Unassembled WGS sequence"/>
</dbReference>
<comment type="caution">
    <text evidence="1">The sequence shown here is derived from an EMBL/GenBank/DDBJ whole genome shotgun (WGS) entry which is preliminary data.</text>
</comment>
<dbReference type="HOGENOM" id="CLU_135516_0_0_9"/>
<dbReference type="EMBL" id="ASWH01000001">
    <property type="protein sequence ID" value="EOW83103.1"/>
    <property type="molecule type" value="Genomic_DNA"/>
</dbReference>
<dbReference type="PATRIC" id="fig|1158614.3.peg.1548"/>
<reference evidence="1 3" key="1">
    <citation type="submission" date="2013-02" db="EMBL/GenBank/DDBJ databases">
        <title>The Genome Sequence of Enterococcus gilvus ATCC BAA-350.</title>
        <authorList>
            <consortium name="The Broad Institute Genome Sequencing Platform"/>
            <consortium name="The Broad Institute Genome Sequencing Center for Infectious Disease"/>
            <person name="Earl A.M."/>
            <person name="Gilmore M.S."/>
            <person name="Lebreton F."/>
            <person name="Walker B."/>
            <person name="Young S.K."/>
            <person name="Zeng Q."/>
            <person name="Gargeya S."/>
            <person name="Fitzgerald M."/>
            <person name="Haas B."/>
            <person name="Abouelleil A."/>
            <person name="Alvarado L."/>
            <person name="Arachchi H.M."/>
            <person name="Berlin A.M."/>
            <person name="Chapman S.B."/>
            <person name="Dewar J."/>
            <person name="Goldberg J."/>
            <person name="Griggs A."/>
            <person name="Gujja S."/>
            <person name="Hansen M."/>
            <person name="Howarth C."/>
            <person name="Imamovic A."/>
            <person name="Larimer J."/>
            <person name="McCowan C."/>
            <person name="Murphy C."/>
            <person name="Neiman D."/>
            <person name="Pearson M."/>
            <person name="Priest M."/>
            <person name="Roberts A."/>
            <person name="Saif S."/>
            <person name="Shea T."/>
            <person name="Sisk P."/>
            <person name="Sykes S."/>
            <person name="Wortman J."/>
            <person name="Nusbaum C."/>
            <person name="Birren B."/>
        </authorList>
    </citation>
    <scope>NUCLEOTIDE SEQUENCE [LARGE SCALE GENOMIC DNA]</scope>
    <source>
        <strain evidence="1 3">ATCC BAA-350</strain>
    </source>
</reference>
<accession>R2XS19</accession>
<evidence type="ECO:0000313" key="1">
    <source>
        <dbReference type="EMBL" id="EOI57323.1"/>
    </source>
</evidence>
<sequence length="107" mass="12021">MNGFNEAVLTISVNVDVADVYKKAIEAENSPNGLRDHWDGNYAYVVIGDSNIIYQDDKPVENNTVNLTIQLLSHTLSNLKETVIWYEAMGCKVIRLNYQERSKANGS</sequence>
<keyword evidence="4" id="KW-1185">Reference proteome</keyword>
<reference evidence="2 4" key="2">
    <citation type="submission" date="2013-03" db="EMBL/GenBank/DDBJ databases">
        <title>The Genome Sequence of Enterococcus gilvus ATCC BAA-350 (PacBio/Illumina hybrid assembly).</title>
        <authorList>
            <consortium name="The Broad Institute Genomics Platform"/>
            <consortium name="The Broad Institute Genome Sequencing Center for Infectious Disease"/>
            <person name="Earl A."/>
            <person name="Russ C."/>
            <person name="Gilmore M."/>
            <person name="Surin D."/>
            <person name="Walker B."/>
            <person name="Young S."/>
            <person name="Zeng Q."/>
            <person name="Gargeya S."/>
            <person name="Fitzgerald M."/>
            <person name="Haas B."/>
            <person name="Abouelleil A."/>
            <person name="Allen A.W."/>
            <person name="Alvarado L."/>
            <person name="Arachchi H.M."/>
            <person name="Berlin A.M."/>
            <person name="Chapman S.B."/>
            <person name="Gainer-Dewar J."/>
            <person name="Goldberg J."/>
            <person name="Griggs A."/>
            <person name="Gujja S."/>
            <person name="Hansen M."/>
            <person name="Howarth C."/>
            <person name="Imamovic A."/>
            <person name="Ireland A."/>
            <person name="Larimer J."/>
            <person name="McCowan C."/>
            <person name="Murphy C."/>
            <person name="Pearson M."/>
            <person name="Poon T.W."/>
            <person name="Priest M."/>
            <person name="Roberts A."/>
            <person name="Saif S."/>
            <person name="Shea T."/>
            <person name="Sisk P."/>
            <person name="Sykes S."/>
            <person name="Wortman J."/>
            <person name="Nusbaum C."/>
            <person name="Birren B."/>
        </authorList>
    </citation>
    <scope>NUCLEOTIDE SEQUENCE [LARGE SCALE GENOMIC DNA]</scope>
    <source>
        <strain evidence="2 4">ATCC BAA-350</strain>
    </source>
</reference>
<dbReference type="AlphaFoldDB" id="R2XS19"/>
<evidence type="ECO:0000313" key="4">
    <source>
        <dbReference type="Proteomes" id="UP000014160"/>
    </source>
</evidence>
<proteinExistence type="predicted"/>